<feature type="DNA-binding region" description="H-T-H motif" evidence="4">
    <location>
        <begin position="40"/>
        <end position="59"/>
    </location>
</feature>
<dbReference type="Proteomes" id="UP000541535">
    <property type="component" value="Unassembled WGS sequence"/>
</dbReference>
<dbReference type="GO" id="GO:0000976">
    <property type="term" value="F:transcription cis-regulatory region binding"/>
    <property type="evidence" value="ECO:0007669"/>
    <property type="project" value="TreeGrafter"/>
</dbReference>
<dbReference type="EMBL" id="JACHXD010000014">
    <property type="protein sequence ID" value="MBB3121139.1"/>
    <property type="molecule type" value="Genomic_DNA"/>
</dbReference>
<evidence type="ECO:0000313" key="6">
    <source>
        <dbReference type="EMBL" id="MBB3121139.1"/>
    </source>
</evidence>
<evidence type="ECO:0000256" key="3">
    <source>
        <dbReference type="ARBA" id="ARBA00023163"/>
    </source>
</evidence>
<evidence type="ECO:0000256" key="4">
    <source>
        <dbReference type="PROSITE-ProRule" id="PRU00335"/>
    </source>
</evidence>
<dbReference type="Pfam" id="PF14246">
    <property type="entry name" value="TetR_C_7"/>
    <property type="match status" value="1"/>
</dbReference>
<dbReference type="PRINTS" id="PR00455">
    <property type="entry name" value="HTHTETR"/>
</dbReference>
<dbReference type="GO" id="GO:0003700">
    <property type="term" value="F:DNA-binding transcription factor activity"/>
    <property type="evidence" value="ECO:0007669"/>
    <property type="project" value="TreeGrafter"/>
</dbReference>
<accession>A0A7W5BDE5</accession>
<dbReference type="InterPro" id="IPR039536">
    <property type="entry name" value="TetR_C_Proteobacteria"/>
</dbReference>
<dbReference type="PANTHER" id="PTHR30055:SF238">
    <property type="entry name" value="MYCOFACTOCIN BIOSYNTHESIS TRANSCRIPTIONAL REGULATOR MFTR-RELATED"/>
    <property type="match status" value="1"/>
</dbReference>
<dbReference type="InterPro" id="IPR050109">
    <property type="entry name" value="HTH-type_TetR-like_transc_reg"/>
</dbReference>
<dbReference type="InterPro" id="IPR009057">
    <property type="entry name" value="Homeodomain-like_sf"/>
</dbReference>
<dbReference type="PROSITE" id="PS50977">
    <property type="entry name" value="HTH_TETR_2"/>
    <property type="match status" value="1"/>
</dbReference>
<keyword evidence="2 4" id="KW-0238">DNA-binding</keyword>
<protein>
    <submittedName>
        <fullName evidence="6">AcrR family transcriptional regulator</fullName>
    </submittedName>
</protein>
<dbReference type="RefSeq" id="WP_183442871.1">
    <property type="nucleotide sequence ID" value="NZ_JACHXD010000014.1"/>
</dbReference>
<evidence type="ECO:0000259" key="5">
    <source>
        <dbReference type="PROSITE" id="PS50977"/>
    </source>
</evidence>
<comment type="caution">
    <text evidence="6">The sequence shown here is derived from an EMBL/GenBank/DDBJ whole genome shotgun (WGS) entry which is preliminary data.</text>
</comment>
<dbReference type="Gene3D" id="1.10.357.10">
    <property type="entry name" value="Tetracycline Repressor, domain 2"/>
    <property type="match status" value="1"/>
</dbReference>
<gene>
    <name evidence="6" type="ORF">FHS03_004215</name>
</gene>
<proteinExistence type="predicted"/>
<keyword evidence="7" id="KW-1185">Reference proteome</keyword>
<keyword evidence="1" id="KW-0805">Transcription regulation</keyword>
<dbReference type="Pfam" id="PF00440">
    <property type="entry name" value="TetR_N"/>
    <property type="match status" value="1"/>
</dbReference>
<name>A0A7W5BDE5_9BURK</name>
<evidence type="ECO:0000256" key="2">
    <source>
        <dbReference type="ARBA" id="ARBA00023125"/>
    </source>
</evidence>
<evidence type="ECO:0000256" key="1">
    <source>
        <dbReference type="ARBA" id="ARBA00023015"/>
    </source>
</evidence>
<dbReference type="PANTHER" id="PTHR30055">
    <property type="entry name" value="HTH-TYPE TRANSCRIPTIONAL REGULATOR RUTR"/>
    <property type="match status" value="1"/>
</dbReference>
<dbReference type="AlphaFoldDB" id="A0A7W5BDE5"/>
<sequence>MSETSAKQRGRPARPEEEVVAAMLASTTWLLLNQGYAATTMEAVAKHAGLAKKTIYRHAANREELVGLVVRHMTDAFAPLLLEDVGKTGQVFPALERMLLAIARSVLSAEAVGLFRLLTTEFPGRAEMLAIYQRNGIERGTEMLVDWLERQRSRKLIVIGEPRIFCELLLGMAIGEPLRRMALGLISPMPEWDAAAHIRAALQLVQRTV</sequence>
<reference evidence="6 7" key="1">
    <citation type="submission" date="2020-08" db="EMBL/GenBank/DDBJ databases">
        <title>Genomic Encyclopedia of Type Strains, Phase III (KMG-III): the genomes of soil and plant-associated and newly described type strains.</title>
        <authorList>
            <person name="Whitman W."/>
        </authorList>
    </citation>
    <scope>NUCLEOTIDE SEQUENCE [LARGE SCALE GENOMIC DNA]</scope>
    <source>
        <strain evidence="6 7">CECT 8897</strain>
    </source>
</reference>
<feature type="domain" description="HTH tetR-type" evidence="5">
    <location>
        <begin position="17"/>
        <end position="77"/>
    </location>
</feature>
<keyword evidence="3" id="KW-0804">Transcription</keyword>
<organism evidence="6 7">
    <name type="scientific">Pseudoduganella violacea</name>
    <dbReference type="NCBI Taxonomy" id="1715466"/>
    <lineage>
        <taxon>Bacteria</taxon>
        <taxon>Pseudomonadati</taxon>
        <taxon>Pseudomonadota</taxon>
        <taxon>Betaproteobacteria</taxon>
        <taxon>Burkholderiales</taxon>
        <taxon>Oxalobacteraceae</taxon>
        <taxon>Telluria group</taxon>
        <taxon>Pseudoduganella</taxon>
    </lineage>
</organism>
<dbReference type="InterPro" id="IPR001647">
    <property type="entry name" value="HTH_TetR"/>
</dbReference>
<evidence type="ECO:0000313" key="7">
    <source>
        <dbReference type="Proteomes" id="UP000541535"/>
    </source>
</evidence>
<dbReference type="SUPFAM" id="SSF46689">
    <property type="entry name" value="Homeodomain-like"/>
    <property type="match status" value="1"/>
</dbReference>